<dbReference type="OrthoDB" id="2655622at2759"/>
<dbReference type="Gene3D" id="3.30.40.10">
    <property type="entry name" value="Zinc/RING finger domain, C3HC4 (zinc finger)"/>
    <property type="match status" value="1"/>
</dbReference>
<gene>
    <name evidence="1" type="ORF">EV702DRAFT_1051247</name>
</gene>
<dbReference type="InterPro" id="IPR013083">
    <property type="entry name" value="Znf_RING/FYVE/PHD"/>
</dbReference>
<dbReference type="EMBL" id="JABBWD010000119">
    <property type="protein sequence ID" value="KAG1764778.1"/>
    <property type="molecule type" value="Genomic_DNA"/>
</dbReference>
<dbReference type="InterPro" id="IPR011011">
    <property type="entry name" value="Znf_FYVE_PHD"/>
</dbReference>
<name>A0A9P6ZG66_9AGAM</name>
<reference evidence="1" key="1">
    <citation type="journal article" date="2020" name="New Phytol.">
        <title>Comparative genomics reveals dynamic genome evolution in host specialist ectomycorrhizal fungi.</title>
        <authorList>
            <person name="Lofgren L.A."/>
            <person name="Nguyen N.H."/>
            <person name="Vilgalys R."/>
            <person name="Ruytinx J."/>
            <person name="Liao H.L."/>
            <person name="Branco S."/>
            <person name="Kuo A."/>
            <person name="LaButti K."/>
            <person name="Lipzen A."/>
            <person name="Andreopoulos W."/>
            <person name="Pangilinan J."/>
            <person name="Riley R."/>
            <person name="Hundley H."/>
            <person name="Na H."/>
            <person name="Barry K."/>
            <person name="Grigoriev I.V."/>
            <person name="Stajich J.E."/>
            <person name="Kennedy P.G."/>
        </authorList>
    </citation>
    <scope>NUCLEOTIDE SEQUENCE</scope>
    <source>
        <strain evidence="1">DOB743</strain>
    </source>
</reference>
<sequence>MARTKQTGPKCTGGPAKRGELPQFKSVKSHAGKTVIKTVSFKPTLPSSAKVVLKPVSHNIYCFFCRDGGSLYDCSKCPRVVCHKCIVIPEKFMERVKEDDVYFICPGCHESQGQCQRSETITPYFGFVDHEGAPVLTAPAVIHGHVEATSRSQTLQPSHSPAAIMRQELQPYRPDDILQYHEFIFDFGTPDKFAQHTHAMTKLVNRVKHTEYERVEIFIYTHSETVRGDLWGGFEESEIIGRGKSKKTIPGEPVAYSVDQFFAGLFVGGMEVYLKGATLWMLACGHTVRDLVAFKLFKDCVKRYEVEHAFAFGAESFHACLTTPFITTYVDRVLIEGFEAQEVMQDLLLSCPRLANHSSIIHLHVMDGAFRRRRPTMAEYKQGMIRIPGSTASMTVTTYTFFHENNRPFGKALPYQCSTCIASSPIPPCQAKTGSRARIVVAPSPTQCPGSRVSFYSLKVIAGQVLGVNPPVMFVAGTAQPVEAQREYHNLHNAPVPELRNDGLCFENHAQNGWLRHSESEPVAGTGMG</sequence>
<dbReference type="SUPFAM" id="SSF57903">
    <property type="entry name" value="FYVE/PHD zinc finger"/>
    <property type="match status" value="1"/>
</dbReference>
<accession>A0A9P6ZG66</accession>
<evidence type="ECO:0000313" key="2">
    <source>
        <dbReference type="Proteomes" id="UP000714275"/>
    </source>
</evidence>
<proteinExistence type="predicted"/>
<organism evidence="1 2">
    <name type="scientific">Suillus placidus</name>
    <dbReference type="NCBI Taxonomy" id="48579"/>
    <lineage>
        <taxon>Eukaryota</taxon>
        <taxon>Fungi</taxon>
        <taxon>Dikarya</taxon>
        <taxon>Basidiomycota</taxon>
        <taxon>Agaricomycotina</taxon>
        <taxon>Agaricomycetes</taxon>
        <taxon>Agaricomycetidae</taxon>
        <taxon>Boletales</taxon>
        <taxon>Suillineae</taxon>
        <taxon>Suillaceae</taxon>
        <taxon>Suillus</taxon>
    </lineage>
</organism>
<evidence type="ECO:0000313" key="1">
    <source>
        <dbReference type="EMBL" id="KAG1764778.1"/>
    </source>
</evidence>
<dbReference type="AlphaFoldDB" id="A0A9P6ZG66"/>
<keyword evidence="2" id="KW-1185">Reference proteome</keyword>
<dbReference type="Proteomes" id="UP000714275">
    <property type="component" value="Unassembled WGS sequence"/>
</dbReference>
<comment type="caution">
    <text evidence="1">The sequence shown here is derived from an EMBL/GenBank/DDBJ whole genome shotgun (WGS) entry which is preliminary data.</text>
</comment>
<protein>
    <submittedName>
        <fullName evidence="1">Uncharacterized protein</fullName>
    </submittedName>
</protein>